<evidence type="ECO:0000256" key="6">
    <source>
        <dbReference type="ARBA" id="ARBA00022723"/>
    </source>
</evidence>
<sequence length="528" mass="60073">MWLLVISVAVFTIILYKFFFSTNSKNIFTQYGIPQVDTSIAVSKLDIFLGRKSFPDADDYAYKTMDSKKFCGIVEMGSPLILIKDMELIKKVLIKDFDNFMNRRELFSEAEIRIRKMLPWLQGEEWKGVRSSVSPTFTTGKIRRMSEYFNTVGKEWVSSLIEKSKESPGPGGSLTIDVMSYVNQYTIDVIASAVFGMNAGTIKDSTSTFAKNAVTISEFTKWQMIKMAISLQLPKLGRMLNIKFFDEEALDFFEKILDQGLKARMSGSTTKRNDFLQLLVEAKRGELKTVGSDELSSFEKEAQVEEKQEKGKVKKQWLTQQIMNSQSLVFFFAGFSTTSNAITCTAYALALHQDVQERLRNEVMKIMKPDGSFDYDDLSTLVYMDMVICEILRMYPAAARIERVCLNDYKDAETGLFIPKGVTAAVPVNSMHYDKKYYNNPDKFDPEHFSPDKKAERVSYAYLPFGMGPRNCVGMRFALVKTKAAVAHLISHFRIEPTEKTPVPIKVHWTGIQAFPPKGLELKLIPLK</sequence>
<keyword evidence="16" id="KW-1185">Reference proteome</keyword>
<accession>A0ABP1Q504</accession>
<protein>
    <recommendedName>
        <fullName evidence="17">Cytochrome P450 9e2</fullName>
    </recommendedName>
</protein>
<keyword evidence="9 13" id="KW-0560">Oxidoreductase</keyword>
<evidence type="ECO:0000256" key="8">
    <source>
        <dbReference type="ARBA" id="ARBA00022848"/>
    </source>
</evidence>
<comment type="similarity">
    <text evidence="4 13">Belongs to the cytochrome P450 family.</text>
</comment>
<organism evidence="15 16">
    <name type="scientific">Orchesella dallaii</name>
    <dbReference type="NCBI Taxonomy" id="48710"/>
    <lineage>
        <taxon>Eukaryota</taxon>
        <taxon>Metazoa</taxon>
        <taxon>Ecdysozoa</taxon>
        <taxon>Arthropoda</taxon>
        <taxon>Hexapoda</taxon>
        <taxon>Collembola</taxon>
        <taxon>Entomobryomorpha</taxon>
        <taxon>Entomobryoidea</taxon>
        <taxon>Orchesellidae</taxon>
        <taxon>Orchesellinae</taxon>
        <taxon>Orchesella</taxon>
    </lineage>
</organism>
<dbReference type="SUPFAM" id="SSF48264">
    <property type="entry name" value="Cytochrome P450"/>
    <property type="match status" value="1"/>
</dbReference>
<dbReference type="Proteomes" id="UP001642540">
    <property type="component" value="Unassembled WGS sequence"/>
</dbReference>
<comment type="caution">
    <text evidence="15">The sequence shown here is derived from an EMBL/GenBank/DDBJ whole genome shotgun (WGS) entry which is preliminary data.</text>
</comment>
<keyword evidence="7" id="KW-0256">Endoplasmic reticulum</keyword>
<dbReference type="InterPro" id="IPR002401">
    <property type="entry name" value="Cyt_P450_E_grp-I"/>
</dbReference>
<evidence type="ECO:0000313" key="15">
    <source>
        <dbReference type="EMBL" id="CAL8086076.1"/>
    </source>
</evidence>
<keyword evidence="14" id="KW-1133">Transmembrane helix</keyword>
<evidence type="ECO:0000256" key="2">
    <source>
        <dbReference type="ARBA" id="ARBA00004174"/>
    </source>
</evidence>
<name>A0ABP1Q504_9HEXA</name>
<dbReference type="PANTHER" id="PTHR24292">
    <property type="entry name" value="CYTOCHROME P450"/>
    <property type="match status" value="1"/>
</dbReference>
<evidence type="ECO:0000313" key="16">
    <source>
        <dbReference type="Proteomes" id="UP001642540"/>
    </source>
</evidence>
<keyword evidence="6 13" id="KW-0479">Metal-binding</keyword>
<keyword evidence="8" id="KW-0492">Microsome</keyword>
<dbReference type="EMBL" id="CAXLJM020000019">
    <property type="protein sequence ID" value="CAL8086076.1"/>
    <property type="molecule type" value="Genomic_DNA"/>
</dbReference>
<evidence type="ECO:0000256" key="5">
    <source>
        <dbReference type="ARBA" id="ARBA00022617"/>
    </source>
</evidence>
<evidence type="ECO:0000256" key="7">
    <source>
        <dbReference type="ARBA" id="ARBA00022824"/>
    </source>
</evidence>
<dbReference type="InterPro" id="IPR036396">
    <property type="entry name" value="Cyt_P450_sf"/>
</dbReference>
<dbReference type="InterPro" id="IPR050476">
    <property type="entry name" value="Insect_CytP450_Detox"/>
</dbReference>
<evidence type="ECO:0000256" key="10">
    <source>
        <dbReference type="ARBA" id="ARBA00023004"/>
    </source>
</evidence>
<keyword evidence="12 14" id="KW-0472">Membrane</keyword>
<dbReference type="Gene3D" id="1.10.630.10">
    <property type="entry name" value="Cytochrome P450"/>
    <property type="match status" value="1"/>
</dbReference>
<evidence type="ECO:0000256" key="12">
    <source>
        <dbReference type="ARBA" id="ARBA00023136"/>
    </source>
</evidence>
<dbReference type="PROSITE" id="PS00086">
    <property type="entry name" value="CYTOCHROME_P450"/>
    <property type="match status" value="1"/>
</dbReference>
<dbReference type="Pfam" id="PF00067">
    <property type="entry name" value="p450"/>
    <property type="match status" value="1"/>
</dbReference>
<gene>
    <name evidence="15" type="ORF">ODALV1_LOCUS6324</name>
</gene>
<keyword evidence="10 13" id="KW-0408">Iron</keyword>
<comment type="subcellular location">
    <subcellularLocation>
        <location evidence="3">Endoplasmic reticulum membrane</location>
        <topology evidence="3">Peripheral membrane protein</topology>
    </subcellularLocation>
    <subcellularLocation>
        <location evidence="2">Microsome membrane</location>
        <topology evidence="2">Peripheral membrane protein</topology>
    </subcellularLocation>
</comment>
<keyword evidence="11 13" id="KW-0503">Monooxygenase</keyword>
<dbReference type="InterPro" id="IPR001128">
    <property type="entry name" value="Cyt_P450"/>
</dbReference>
<evidence type="ECO:0000256" key="13">
    <source>
        <dbReference type="RuleBase" id="RU000461"/>
    </source>
</evidence>
<dbReference type="PRINTS" id="PR00385">
    <property type="entry name" value="P450"/>
</dbReference>
<comment type="cofactor">
    <cofactor evidence="1">
        <name>heme</name>
        <dbReference type="ChEBI" id="CHEBI:30413"/>
    </cofactor>
</comment>
<evidence type="ECO:0008006" key="17">
    <source>
        <dbReference type="Google" id="ProtNLM"/>
    </source>
</evidence>
<dbReference type="PRINTS" id="PR00463">
    <property type="entry name" value="EP450I"/>
</dbReference>
<reference evidence="15 16" key="1">
    <citation type="submission" date="2024-08" db="EMBL/GenBank/DDBJ databases">
        <authorList>
            <person name="Cucini C."/>
            <person name="Frati F."/>
        </authorList>
    </citation>
    <scope>NUCLEOTIDE SEQUENCE [LARGE SCALE GENOMIC DNA]</scope>
</reference>
<evidence type="ECO:0000256" key="3">
    <source>
        <dbReference type="ARBA" id="ARBA00004406"/>
    </source>
</evidence>
<evidence type="ECO:0000256" key="1">
    <source>
        <dbReference type="ARBA" id="ARBA00001971"/>
    </source>
</evidence>
<dbReference type="PANTHER" id="PTHR24292:SF54">
    <property type="entry name" value="CYP9F3-RELATED"/>
    <property type="match status" value="1"/>
</dbReference>
<keyword evidence="14" id="KW-0812">Transmembrane</keyword>
<evidence type="ECO:0000256" key="9">
    <source>
        <dbReference type="ARBA" id="ARBA00023002"/>
    </source>
</evidence>
<evidence type="ECO:0000256" key="11">
    <source>
        <dbReference type="ARBA" id="ARBA00023033"/>
    </source>
</evidence>
<evidence type="ECO:0000256" key="4">
    <source>
        <dbReference type="ARBA" id="ARBA00010617"/>
    </source>
</evidence>
<evidence type="ECO:0000256" key="14">
    <source>
        <dbReference type="SAM" id="Phobius"/>
    </source>
</evidence>
<feature type="transmembrane region" description="Helical" evidence="14">
    <location>
        <begin position="328"/>
        <end position="350"/>
    </location>
</feature>
<keyword evidence="5 13" id="KW-0349">Heme</keyword>
<dbReference type="InterPro" id="IPR017972">
    <property type="entry name" value="Cyt_P450_CS"/>
</dbReference>
<proteinExistence type="inferred from homology"/>
<dbReference type="CDD" id="cd11056">
    <property type="entry name" value="CYP6-like"/>
    <property type="match status" value="1"/>
</dbReference>